<evidence type="ECO:0000313" key="2">
    <source>
        <dbReference type="EnsemblPlants" id="Solyc02g066820.1.1.1"/>
    </source>
</evidence>
<evidence type="ECO:0000313" key="3">
    <source>
        <dbReference type="Proteomes" id="UP000004994"/>
    </source>
</evidence>
<protein>
    <submittedName>
        <fullName evidence="2">Uncharacterized protein</fullName>
    </submittedName>
</protein>
<accession>A0A3Q7F1S5</accession>
<reference evidence="2" key="2">
    <citation type="submission" date="2019-01" db="UniProtKB">
        <authorList>
            <consortium name="EnsemblPlants"/>
        </authorList>
    </citation>
    <scope>IDENTIFICATION</scope>
    <source>
        <strain evidence="2">cv. Heinz 1706</strain>
    </source>
</reference>
<reference evidence="2" key="1">
    <citation type="journal article" date="2012" name="Nature">
        <title>The tomato genome sequence provides insights into fleshy fruit evolution.</title>
        <authorList>
            <consortium name="Tomato Genome Consortium"/>
        </authorList>
    </citation>
    <scope>NUCLEOTIDE SEQUENCE [LARGE SCALE GENOMIC DNA]</scope>
    <source>
        <strain evidence="2">cv. Heinz 1706</strain>
    </source>
</reference>
<keyword evidence="3" id="KW-1185">Reference proteome</keyword>
<evidence type="ECO:0000256" key="1">
    <source>
        <dbReference type="SAM" id="MobiDB-lite"/>
    </source>
</evidence>
<sequence>MKISDTISLNNPLVDDLTDADYRSSDDRIDELDVADRNSSNDDEFLLSNESEQDDEEIINQHPRVSSTYFYDRLRNGKITLILN</sequence>
<dbReference type="AlphaFoldDB" id="A0A3Q7F1S5"/>
<proteinExistence type="predicted"/>
<dbReference type="InParanoid" id="A0A3Q7F1S5"/>
<feature type="compositionally biased region" description="Acidic residues" evidence="1">
    <location>
        <begin position="41"/>
        <end position="56"/>
    </location>
</feature>
<organism evidence="2">
    <name type="scientific">Solanum lycopersicum</name>
    <name type="common">Tomato</name>
    <name type="synonym">Lycopersicon esculentum</name>
    <dbReference type="NCBI Taxonomy" id="4081"/>
    <lineage>
        <taxon>Eukaryota</taxon>
        <taxon>Viridiplantae</taxon>
        <taxon>Streptophyta</taxon>
        <taxon>Embryophyta</taxon>
        <taxon>Tracheophyta</taxon>
        <taxon>Spermatophyta</taxon>
        <taxon>Magnoliopsida</taxon>
        <taxon>eudicotyledons</taxon>
        <taxon>Gunneridae</taxon>
        <taxon>Pentapetalae</taxon>
        <taxon>asterids</taxon>
        <taxon>lamiids</taxon>
        <taxon>Solanales</taxon>
        <taxon>Solanaceae</taxon>
        <taxon>Solanoideae</taxon>
        <taxon>Solaneae</taxon>
        <taxon>Solanum</taxon>
        <taxon>Solanum subgen. Lycopersicon</taxon>
    </lineage>
</organism>
<name>A0A3Q7F1S5_SOLLC</name>
<feature type="region of interest" description="Disordered" evidence="1">
    <location>
        <begin position="31"/>
        <end position="56"/>
    </location>
</feature>
<dbReference type="PaxDb" id="4081-Solyc02g066820.1.1"/>
<dbReference type="Proteomes" id="UP000004994">
    <property type="component" value="Chromosome 2"/>
</dbReference>
<dbReference type="EnsemblPlants" id="Solyc02g066820.1.1">
    <property type="protein sequence ID" value="Solyc02g066820.1.1.1"/>
    <property type="gene ID" value="Solyc02g066820.1"/>
</dbReference>
<dbReference type="Gramene" id="Solyc02g066820.1.1">
    <property type="protein sequence ID" value="Solyc02g066820.1.1.1"/>
    <property type="gene ID" value="Solyc02g066820.1"/>
</dbReference>